<evidence type="ECO:0000256" key="1">
    <source>
        <dbReference type="ARBA" id="ARBA00025711"/>
    </source>
</evidence>
<dbReference type="PANTHER" id="PTHR22855">
    <property type="entry name" value="ACETYL, PROPIONYL, PYRUVATE, AND GLUTACONYL CARBOXYLASE-RELATED"/>
    <property type="match status" value="1"/>
</dbReference>
<evidence type="ECO:0000313" key="9">
    <source>
        <dbReference type="Proteomes" id="UP000233524"/>
    </source>
</evidence>
<comment type="caution">
    <text evidence="8">The sequence shown here is derived from an EMBL/GenBank/DDBJ whole genome shotgun (WGS) entry which is preliminary data.</text>
</comment>
<dbReference type="FunFam" id="3.90.226.10:FF:000021">
    <property type="entry name" value="Acetyl-CoA carboxylase carboxyltransferase subunit"/>
    <property type="match status" value="1"/>
</dbReference>
<gene>
    <name evidence="8" type="ORF">jhhlp_008455</name>
</gene>
<name>A0A2N3MY33_9PEZI</name>
<comment type="pathway">
    <text evidence="1">Amino-acid degradation; L-leucine degradation; (S)-3-hydroxy-3-methylglutaryl-CoA from 3-isovaleryl-CoA: step 2/3.</text>
</comment>
<dbReference type="InterPro" id="IPR011762">
    <property type="entry name" value="COA_CT_N"/>
</dbReference>
<dbReference type="EMBL" id="NLAX01001623">
    <property type="protein sequence ID" value="PKS05088.1"/>
    <property type="molecule type" value="Genomic_DNA"/>
</dbReference>
<dbReference type="EC" id="6.4.1.4" evidence="2"/>
<dbReference type="VEuPathDB" id="FungiDB:jhhlp_008455"/>
<dbReference type="PROSITE" id="PS50980">
    <property type="entry name" value="COA_CT_NTER"/>
    <property type="match status" value="1"/>
</dbReference>
<organism evidence="8 9">
    <name type="scientific">Lomentospora prolificans</name>
    <dbReference type="NCBI Taxonomy" id="41688"/>
    <lineage>
        <taxon>Eukaryota</taxon>
        <taxon>Fungi</taxon>
        <taxon>Dikarya</taxon>
        <taxon>Ascomycota</taxon>
        <taxon>Pezizomycotina</taxon>
        <taxon>Sordariomycetes</taxon>
        <taxon>Hypocreomycetidae</taxon>
        <taxon>Microascales</taxon>
        <taxon>Microascaceae</taxon>
        <taxon>Lomentospora</taxon>
    </lineage>
</organism>
<dbReference type="SUPFAM" id="SSF52096">
    <property type="entry name" value="ClpP/crotonase"/>
    <property type="match status" value="2"/>
</dbReference>
<dbReference type="STRING" id="41688.A0A2N3MY33"/>
<dbReference type="GO" id="GO:0004485">
    <property type="term" value="F:methylcrotonoyl-CoA carboxylase activity"/>
    <property type="evidence" value="ECO:0007669"/>
    <property type="project" value="UniProtKB-EC"/>
</dbReference>
<keyword evidence="9" id="KW-1185">Reference proteome</keyword>
<evidence type="ECO:0000256" key="4">
    <source>
        <dbReference type="ARBA" id="ARBA00031404"/>
    </source>
</evidence>
<dbReference type="Proteomes" id="UP000233524">
    <property type="component" value="Unassembled WGS sequence"/>
</dbReference>
<accession>A0A2N3MY33</accession>
<feature type="domain" description="CoA carboxyltransferase C-terminal" evidence="7">
    <location>
        <begin position="278"/>
        <end position="530"/>
    </location>
</feature>
<sequence length="554" mass="60279">MFRQYTSKLSPSDKVCQDNVASWQPVLEKWEDVMQWAAGEGPSKHVERHHERGMLSARDRMALILDPESPFLELMPTAGYGIKHSSPNASVLCGIGLVHGRLVMIAGNIPTLDSGASNEISVKKSKRASNIALENGLPMIYINQSAGANLPQQFRVFHDGGVGFKDITLRSAAGSPTCTIVFGSSTAGGAYQPGMSSYSIFVKEQAQVFLGGPPLVYMATGEVTTAEELGGAEMHTSISGVGDAFAVDEFEACQLARNWVLSLPESNMSTAEQPPVTPPRYDPQDILQVVPVNIRQPMDMREVIARIVDDSRFEIFKGTFGQGMLCGWARIHGHLVGIIGNQSPVIMIPEAQKATHFIRLNNENSTPIVFLHNVTGFMVGKKSEQNGIIRAGSTFIDAVSRSTVPHISILCGASYGAGNYAMCGRAYAPRFLFSWPNSKCSVMGPEQLAGVMEMIAREAATKAGGEVDEAKISARTNGLKNQVEKESDAYSTSAWVLDDGVIDPRDTRDVLAEQQLIRDEQYKIALLLGILMRNQGFTLPRPRSSYRYVTTPGF</sequence>
<dbReference type="PANTHER" id="PTHR22855:SF46">
    <property type="entry name" value="METHYLCROTONOYL-COA CARBOXYLASE"/>
    <property type="match status" value="1"/>
</dbReference>
<dbReference type="AlphaFoldDB" id="A0A2N3MY33"/>
<evidence type="ECO:0000313" key="8">
    <source>
        <dbReference type="EMBL" id="PKS05088.1"/>
    </source>
</evidence>
<comment type="catalytic activity">
    <reaction evidence="5">
        <text>3-methylbut-2-enoyl-CoA + hydrogencarbonate + ATP = 3-methyl-(2E)-glutaconyl-CoA + ADP + phosphate + H(+)</text>
        <dbReference type="Rhea" id="RHEA:13589"/>
        <dbReference type="ChEBI" id="CHEBI:15378"/>
        <dbReference type="ChEBI" id="CHEBI:17544"/>
        <dbReference type="ChEBI" id="CHEBI:30616"/>
        <dbReference type="ChEBI" id="CHEBI:43474"/>
        <dbReference type="ChEBI" id="CHEBI:57344"/>
        <dbReference type="ChEBI" id="CHEBI:57346"/>
        <dbReference type="ChEBI" id="CHEBI:456216"/>
        <dbReference type="EC" id="6.4.1.4"/>
    </reaction>
</comment>
<evidence type="ECO:0000259" key="6">
    <source>
        <dbReference type="PROSITE" id="PS50980"/>
    </source>
</evidence>
<evidence type="ECO:0000259" key="7">
    <source>
        <dbReference type="PROSITE" id="PS50989"/>
    </source>
</evidence>
<evidence type="ECO:0000256" key="3">
    <source>
        <dbReference type="ARBA" id="ARBA00031237"/>
    </source>
</evidence>
<feature type="domain" description="CoA carboxyltransferase N-terminal" evidence="6">
    <location>
        <begin position="20"/>
        <end position="275"/>
    </location>
</feature>
<dbReference type="OrthoDB" id="439921at2759"/>
<dbReference type="Gene3D" id="3.90.226.10">
    <property type="entry name" value="2-enoyl-CoA Hydratase, Chain A, domain 1"/>
    <property type="match status" value="2"/>
</dbReference>
<dbReference type="GO" id="GO:0006552">
    <property type="term" value="P:L-leucine catabolic process"/>
    <property type="evidence" value="ECO:0007669"/>
    <property type="project" value="UniProtKB-UniPathway"/>
</dbReference>
<evidence type="ECO:0000256" key="2">
    <source>
        <dbReference type="ARBA" id="ARBA00026116"/>
    </source>
</evidence>
<dbReference type="InParanoid" id="A0A2N3MY33"/>
<dbReference type="UniPathway" id="UPA00363">
    <property type="reaction ID" value="UER00861"/>
</dbReference>
<dbReference type="InterPro" id="IPR045190">
    <property type="entry name" value="MCCB/AccD1-like"/>
</dbReference>
<dbReference type="InterPro" id="IPR011763">
    <property type="entry name" value="COA_CT_C"/>
</dbReference>
<reference evidence="8 9" key="1">
    <citation type="journal article" date="2017" name="G3 (Bethesda)">
        <title>First Draft Genome Sequence of the Pathogenic Fungus Lomentospora prolificans (Formerly Scedosporium prolificans).</title>
        <authorList>
            <person name="Luo R."/>
            <person name="Zimin A."/>
            <person name="Workman R."/>
            <person name="Fan Y."/>
            <person name="Pertea G."/>
            <person name="Grossman N."/>
            <person name="Wear M.P."/>
            <person name="Jia B."/>
            <person name="Miller H."/>
            <person name="Casadevall A."/>
            <person name="Timp W."/>
            <person name="Zhang S.X."/>
            <person name="Salzberg S.L."/>
        </authorList>
    </citation>
    <scope>NUCLEOTIDE SEQUENCE [LARGE SCALE GENOMIC DNA]</scope>
    <source>
        <strain evidence="8 9">JHH-5317</strain>
    </source>
</reference>
<protein>
    <recommendedName>
        <fullName evidence="2">methylcrotonoyl-CoA carboxylase</fullName>
        <ecNumber evidence="2">6.4.1.4</ecNumber>
    </recommendedName>
    <alternativeName>
        <fullName evidence="4">3-methylcrotonyl-CoA carboxylase 2</fullName>
    </alternativeName>
    <alternativeName>
        <fullName evidence="3">3-methylcrotonyl-CoA:carbon dioxide ligase subunit beta</fullName>
    </alternativeName>
</protein>
<proteinExistence type="predicted"/>
<dbReference type="PROSITE" id="PS50989">
    <property type="entry name" value="COA_CT_CTER"/>
    <property type="match status" value="1"/>
</dbReference>
<evidence type="ECO:0000256" key="5">
    <source>
        <dbReference type="ARBA" id="ARBA00052347"/>
    </source>
</evidence>
<dbReference type="InterPro" id="IPR029045">
    <property type="entry name" value="ClpP/crotonase-like_dom_sf"/>
</dbReference>
<dbReference type="InterPro" id="IPR034733">
    <property type="entry name" value="AcCoA_carboxyl_beta"/>
</dbReference>
<dbReference type="Pfam" id="PF01039">
    <property type="entry name" value="Carboxyl_trans"/>
    <property type="match status" value="1"/>
</dbReference>